<feature type="non-terminal residue" evidence="1">
    <location>
        <position position="1"/>
    </location>
</feature>
<name>A0A382QIB1_9ZZZZ</name>
<dbReference type="AlphaFoldDB" id="A0A382QIB1"/>
<gene>
    <name evidence="1" type="ORF">METZ01_LOCUS337562</name>
</gene>
<organism evidence="1">
    <name type="scientific">marine metagenome</name>
    <dbReference type="NCBI Taxonomy" id="408172"/>
    <lineage>
        <taxon>unclassified sequences</taxon>
        <taxon>metagenomes</taxon>
        <taxon>ecological metagenomes</taxon>
    </lineage>
</organism>
<dbReference type="EMBL" id="UINC01114415">
    <property type="protein sequence ID" value="SVC84708.1"/>
    <property type="molecule type" value="Genomic_DNA"/>
</dbReference>
<protein>
    <submittedName>
        <fullName evidence="1">Uncharacterized protein</fullName>
    </submittedName>
</protein>
<sequence length="56" mass="6385">YELVAKTINENLNLTKHRASEYYINGITNQTIALANAFEKENPRFNRSKFLAVALA</sequence>
<proteinExistence type="predicted"/>
<evidence type="ECO:0000313" key="1">
    <source>
        <dbReference type="EMBL" id="SVC84708.1"/>
    </source>
</evidence>
<accession>A0A382QIB1</accession>
<reference evidence="1" key="1">
    <citation type="submission" date="2018-05" db="EMBL/GenBank/DDBJ databases">
        <authorList>
            <person name="Lanie J.A."/>
            <person name="Ng W.-L."/>
            <person name="Kazmierczak K.M."/>
            <person name="Andrzejewski T.M."/>
            <person name="Davidsen T.M."/>
            <person name="Wayne K.J."/>
            <person name="Tettelin H."/>
            <person name="Glass J.I."/>
            <person name="Rusch D."/>
            <person name="Podicherti R."/>
            <person name="Tsui H.-C.T."/>
            <person name="Winkler M.E."/>
        </authorList>
    </citation>
    <scope>NUCLEOTIDE SEQUENCE</scope>
</reference>